<dbReference type="Proteomes" id="UP000325313">
    <property type="component" value="Unassembled WGS sequence"/>
</dbReference>
<reference evidence="1 2" key="1">
    <citation type="submission" date="2019-05" db="EMBL/GenBank/DDBJ databases">
        <title>Emergence of the Ug99 lineage of the wheat stem rust pathogen through somatic hybridization.</title>
        <authorList>
            <person name="Li F."/>
            <person name="Upadhyaya N.M."/>
            <person name="Sperschneider J."/>
            <person name="Matny O."/>
            <person name="Nguyen-Phuc H."/>
            <person name="Mago R."/>
            <person name="Raley C."/>
            <person name="Miller M.E."/>
            <person name="Silverstein K.A.T."/>
            <person name="Henningsen E."/>
            <person name="Hirsch C.D."/>
            <person name="Visser B."/>
            <person name="Pretorius Z.A."/>
            <person name="Steffenson B.J."/>
            <person name="Schwessinger B."/>
            <person name="Dodds P.N."/>
            <person name="Figueroa M."/>
        </authorList>
    </citation>
    <scope>NUCLEOTIDE SEQUENCE [LARGE SCALE GENOMIC DNA]</scope>
    <source>
        <strain evidence="1 2">Ug99</strain>
    </source>
</reference>
<evidence type="ECO:0000313" key="1">
    <source>
        <dbReference type="EMBL" id="KAA1090121.1"/>
    </source>
</evidence>
<protein>
    <submittedName>
        <fullName evidence="1">Uncharacterized protein</fullName>
    </submittedName>
</protein>
<organism evidence="1 2">
    <name type="scientific">Puccinia graminis f. sp. tritici</name>
    <dbReference type="NCBI Taxonomy" id="56615"/>
    <lineage>
        <taxon>Eukaryota</taxon>
        <taxon>Fungi</taxon>
        <taxon>Dikarya</taxon>
        <taxon>Basidiomycota</taxon>
        <taxon>Pucciniomycotina</taxon>
        <taxon>Pucciniomycetes</taxon>
        <taxon>Pucciniales</taxon>
        <taxon>Pucciniaceae</taxon>
        <taxon>Puccinia</taxon>
    </lineage>
</organism>
<evidence type="ECO:0000313" key="2">
    <source>
        <dbReference type="Proteomes" id="UP000325313"/>
    </source>
</evidence>
<sequence length="81" mass="9560">MDYEITLRECERMASSSEVALQIPRAHQREVENEGRHDDGNQVRVQDESRLLNCQLQVQVRADLRQRTANLRRKYSTLSNF</sequence>
<gene>
    <name evidence="1" type="ORF">PGTUg99_036018</name>
</gene>
<accession>A0A5B0NLG5</accession>
<dbReference type="AlphaFoldDB" id="A0A5B0NLG5"/>
<comment type="caution">
    <text evidence="1">The sequence shown here is derived from an EMBL/GenBank/DDBJ whole genome shotgun (WGS) entry which is preliminary data.</text>
</comment>
<dbReference type="EMBL" id="VDEP01000404">
    <property type="protein sequence ID" value="KAA1090121.1"/>
    <property type="molecule type" value="Genomic_DNA"/>
</dbReference>
<proteinExistence type="predicted"/>
<name>A0A5B0NLG5_PUCGR</name>